<accession>A0A6S6UDN9</accession>
<dbReference type="EMBL" id="CACVAY010000149">
    <property type="protein sequence ID" value="CAA6828511.1"/>
    <property type="molecule type" value="Genomic_DNA"/>
</dbReference>
<name>A0A6S6UDN9_9GAMM</name>
<dbReference type="InterPro" id="IPR052715">
    <property type="entry name" value="RAYT_transposase"/>
</dbReference>
<protein>
    <recommendedName>
        <fullName evidence="1">Transposase IS200-like domain-containing protein</fullName>
    </recommendedName>
</protein>
<dbReference type="Gene3D" id="3.30.70.1290">
    <property type="entry name" value="Transposase IS200-like"/>
    <property type="match status" value="1"/>
</dbReference>
<evidence type="ECO:0000313" key="2">
    <source>
        <dbReference type="EMBL" id="CAA6828511.1"/>
    </source>
</evidence>
<dbReference type="SMART" id="SM01321">
    <property type="entry name" value="Y1_Tnp"/>
    <property type="match status" value="1"/>
</dbReference>
<dbReference type="NCBIfam" id="NF047646">
    <property type="entry name" value="REP_Tyr_transpos"/>
    <property type="match status" value="1"/>
</dbReference>
<dbReference type="InterPro" id="IPR036515">
    <property type="entry name" value="Transposase_17_sf"/>
</dbReference>
<evidence type="ECO:0000259" key="1">
    <source>
        <dbReference type="SMART" id="SM01321"/>
    </source>
</evidence>
<feature type="domain" description="Transposase IS200-like" evidence="1">
    <location>
        <begin position="15"/>
        <end position="128"/>
    </location>
</feature>
<sequence length="178" mass="21397">MNISRHVNHPTHIYIDNTNYFISAAIFEHKKLLSDNLKSLLVKLFHEVFAEYEWSLDAWVVLDNHYHLLCKSKRGKDMSRIIAKIHNQSAQAIKAEHSINTKVWANYWDYCLRNDKEYHVRLCYLLNNPYKHGYVSDLHDWEWSSFHKYYEDLGGKQLRKQFHEHSDYRNLDLEGTVD</sequence>
<proteinExistence type="predicted"/>
<gene>
    <name evidence="2" type="ORF">HELGO_WM9344</name>
</gene>
<dbReference type="Pfam" id="PF01797">
    <property type="entry name" value="Y1_Tnp"/>
    <property type="match status" value="1"/>
</dbReference>
<dbReference type="InterPro" id="IPR002686">
    <property type="entry name" value="Transposase_17"/>
</dbReference>
<dbReference type="PANTHER" id="PTHR36966">
    <property type="entry name" value="REP-ASSOCIATED TYROSINE TRANSPOSASE"/>
    <property type="match status" value="1"/>
</dbReference>
<dbReference type="PANTHER" id="PTHR36966:SF1">
    <property type="entry name" value="REP-ASSOCIATED TYROSINE TRANSPOSASE"/>
    <property type="match status" value="1"/>
</dbReference>
<dbReference type="GO" id="GO:0006313">
    <property type="term" value="P:DNA transposition"/>
    <property type="evidence" value="ECO:0007669"/>
    <property type="project" value="InterPro"/>
</dbReference>
<dbReference type="SUPFAM" id="SSF143422">
    <property type="entry name" value="Transposase IS200-like"/>
    <property type="match status" value="1"/>
</dbReference>
<dbReference type="GO" id="GO:0004803">
    <property type="term" value="F:transposase activity"/>
    <property type="evidence" value="ECO:0007669"/>
    <property type="project" value="InterPro"/>
</dbReference>
<dbReference type="GO" id="GO:0043565">
    <property type="term" value="F:sequence-specific DNA binding"/>
    <property type="evidence" value="ECO:0007669"/>
    <property type="project" value="TreeGrafter"/>
</dbReference>
<reference evidence="2" key="1">
    <citation type="submission" date="2020-01" db="EMBL/GenBank/DDBJ databases">
        <authorList>
            <person name="Meier V. D."/>
            <person name="Meier V D."/>
        </authorList>
    </citation>
    <scope>NUCLEOTIDE SEQUENCE</scope>
    <source>
        <strain evidence="2">HLG_WM_MAG_07</strain>
    </source>
</reference>
<organism evidence="2">
    <name type="scientific">uncultured Thiotrichaceae bacterium</name>
    <dbReference type="NCBI Taxonomy" id="298394"/>
    <lineage>
        <taxon>Bacteria</taxon>
        <taxon>Pseudomonadati</taxon>
        <taxon>Pseudomonadota</taxon>
        <taxon>Gammaproteobacteria</taxon>
        <taxon>Thiotrichales</taxon>
        <taxon>Thiotrichaceae</taxon>
        <taxon>environmental samples</taxon>
    </lineage>
</organism>
<dbReference type="AlphaFoldDB" id="A0A6S6UDN9"/>